<keyword evidence="4" id="KW-0456">Lyase</keyword>
<dbReference type="FunFam" id="3.90.226.10:FF:000009">
    <property type="entry name" value="Carnitinyl-CoA dehydratase"/>
    <property type="match status" value="1"/>
</dbReference>
<sequence>MEYKNILLTEEGRVAVVTVNRPQALNALNEETMTELKDCFTKLGQKETVRAIVLTGAGEKAFVAGADISYMAKMNPIEARQWAKYGHEVFNLIANLPKPVIAAVNGFALGGGCEIAMACDIRIAADNAKFGQPEINLGIIPGFAGTQRLTRLVGKGMAKLLIYTGDMIDANQALAIGLVEKVVSKEELMAAAIELANKIAGKPVAPIVLAKELINACDEVGQKAGEVLEGECFGMCFSTEDQKEGMDAFLNKRKPNFK</sequence>
<gene>
    <name evidence="8" type="ORF">BR63_02850</name>
</gene>
<dbReference type="PANTHER" id="PTHR11941:SF54">
    <property type="entry name" value="ENOYL-COA HYDRATASE, MITOCHONDRIAL"/>
    <property type="match status" value="1"/>
</dbReference>
<dbReference type="EMBL" id="CP045798">
    <property type="protein sequence ID" value="QNB45343.1"/>
    <property type="molecule type" value="Genomic_DNA"/>
</dbReference>
<evidence type="ECO:0000256" key="5">
    <source>
        <dbReference type="ARBA" id="ARBA00050624"/>
    </source>
</evidence>
<comment type="similarity">
    <text evidence="2 7">Belongs to the enoyl-CoA hydratase/isomerase family.</text>
</comment>
<dbReference type="EC" id="4.2.1.150" evidence="6"/>
<evidence type="ECO:0000313" key="8">
    <source>
        <dbReference type="EMBL" id="QNB45343.1"/>
    </source>
</evidence>
<evidence type="ECO:0000256" key="2">
    <source>
        <dbReference type="ARBA" id="ARBA00005254"/>
    </source>
</evidence>
<comment type="subunit">
    <text evidence="3">Homotetramer.</text>
</comment>
<dbReference type="InterPro" id="IPR014748">
    <property type="entry name" value="Enoyl-CoA_hydra_C"/>
</dbReference>
<dbReference type="GO" id="GO:0006635">
    <property type="term" value="P:fatty acid beta-oxidation"/>
    <property type="evidence" value="ECO:0007669"/>
    <property type="project" value="TreeGrafter"/>
</dbReference>
<dbReference type="RefSeq" id="WP_034421679.1">
    <property type="nucleotide sequence ID" value="NZ_CP045798.1"/>
</dbReference>
<dbReference type="InterPro" id="IPR018376">
    <property type="entry name" value="Enoyl-CoA_hyd/isom_CS"/>
</dbReference>
<accession>A0A7G6DZT9</accession>
<dbReference type="AlphaFoldDB" id="A0A7G6DZT9"/>
<dbReference type="SUPFAM" id="SSF52096">
    <property type="entry name" value="ClpP/crotonase"/>
    <property type="match status" value="1"/>
</dbReference>
<comment type="pathway">
    <text evidence="1">Lipid metabolism; butanoate metabolism.</text>
</comment>
<dbReference type="PROSITE" id="PS00166">
    <property type="entry name" value="ENOYL_COA_HYDRATASE"/>
    <property type="match status" value="1"/>
</dbReference>
<reference evidence="8 9" key="1">
    <citation type="journal article" date="2019" name="Front. Microbiol.">
        <title>Thermoanaerosceptrum fracticalcis gen. nov. sp. nov., a Novel Fumarate-Fermenting Microorganism From a Deep Fractured Carbonate Aquifer of the US Great Basin.</title>
        <authorList>
            <person name="Hamilton-Brehm S.D."/>
            <person name="Stewart L.E."/>
            <person name="Zavarin M."/>
            <person name="Caldwell M."/>
            <person name="Lawson P.A."/>
            <person name="Onstott T.C."/>
            <person name="Grzymski J."/>
            <person name="Neveux I."/>
            <person name="Lollar B.S."/>
            <person name="Russell C.E."/>
            <person name="Moser D.P."/>
        </authorList>
    </citation>
    <scope>NUCLEOTIDE SEQUENCE [LARGE SCALE GENOMIC DNA]</scope>
    <source>
        <strain evidence="8 9">DRI-13</strain>
    </source>
</reference>
<dbReference type="Gene3D" id="1.10.12.10">
    <property type="entry name" value="Lyase 2-enoyl-coa Hydratase, Chain A, domain 2"/>
    <property type="match status" value="1"/>
</dbReference>
<evidence type="ECO:0000256" key="7">
    <source>
        <dbReference type="RuleBase" id="RU003707"/>
    </source>
</evidence>
<dbReference type="FunFam" id="1.10.12.10:FF:000001">
    <property type="entry name" value="Probable enoyl-CoA hydratase, mitochondrial"/>
    <property type="match status" value="1"/>
</dbReference>
<dbReference type="OrthoDB" id="9775794at2"/>
<name>A0A7G6DZT9_THEFR</name>
<evidence type="ECO:0000256" key="3">
    <source>
        <dbReference type="ARBA" id="ARBA00011881"/>
    </source>
</evidence>
<dbReference type="KEGG" id="tfr:BR63_02850"/>
<dbReference type="Proteomes" id="UP000515847">
    <property type="component" value="Chromosome"/>
</dbReference>
<evidence type="ECO:0000256" key="4">
    <source>
        <dbReference type="ARBA" id="ARBA00023239"/>
    </source>
</evidence>
<comment type="catalytic activity">
    <reaction evidence="5">
        <text>a short-chain (3S)-3-hydroxyacyl-CoA = a short-chain (2E)-enoyl-CoA + H2O</text>
        <dbReference type="Rhea" id="RHEA:52664"/>
        <dbReference type="ChEBI" id="CHEBI:15377"/>
        <dbReference type="ChEBI" id="CHEBI:87488"/>
        <dbReference type="ChEBI" id="CHEBI:136760"/>
        <dbReference type="EC" id="4.2.1.150"/>
    </reaction>
</comment>
<evidence type="ECO:0000313" key="9">
    <source>
        <dbReference type="Proteomes" id="UP000515847"/>
    </source>
</evidence>
<dbReference type="CDD" id="cd06558">
    <property type="entry name" value="crotonase-like"/>
    <property type="match status" value="1"/>
</dbReference>
<keyword evidence="9" id="KW-1185">Reference proteome</keyword>
<dbReference type="GO" id="GO:0018812">
    <property type="term" value="F:3-hydroxyacyl-CoA dehydratase activity"/>
    <property type="evidence" value="ECO:0007669"/>
    <property type="project" value="UniProtKB-EC"/>
</dbReference>
<dbReference type="Gene3D" id="3.90.226.10">
    <property type="entry name" value="2-enoyl-CoA Hydratase, Chain A, domain 1"/>
    <property type="match status" value="1"/>
</dbReference>
<organism evidence="8 9">
    <name type="scientific">Thermanaerosceptrum fracticalcis</name>
    <dbReference type="NCBI Taxonomy" id="1712410"/>
    <lineage>
        <taxon>Bacteria</taxon>
        <taxon>Bacillati</taxon>
        <taxon>Bacillota</taxon>
        <taxon>Clostridia</taxon>
        <taxon>Eubacteriales</taxon>
        <taxon>Peptococcaceae</taxon>
        <taxon>Thermanaerosceptrum</taxon>
    </lineage>
</organism>
<dbReference type="InterPro" id="IPR001753">
    <property type="entry name" value="Enoyl-CoA_hydra/iso"/>
</dbReference>
<dbReference type="Pfam" id="PF00378">
    <property type="entry name" value="ECH_1"/>
    <property type="match status" value="1"/>
</dbReference>
<protein>
    <recommendedName>
        <fullName evidence="6">short-chain-enoyl-CoA hydratase</fullName>
        <ecNumber evidence="6">4.2.1.150</ecNumber>
    </recommendedName>
</protein>
<proteinExistence type="inferred from homology"/>
<dbReference type="PANTHER" id="PTHR11941">
    <property type="entry name" value="ENOYL-COA HYDRATASE-RELATED"/>
    <property type="match status" value="1"/>
</dbReference>
<evidence type="ECO:0000256" key="1">
    <source>
        <dbReference type="ARBA" id="ARBA00005086"/>
    </source>
</evidence>
<dbReference type="InterPro" id="IPR029045">
    <property type="entry name" value="ClpP/crotonase-like_dom_sf"/>
</dbReference>
<evidence type="ECO:0000256" key="6">
    <source>
        <dbReference type="ARBA" id="ARBA00067035"/>
    </source>
</evidence>